<reference evidence="2 3" key="1">
    <citation type="journal article" date="2023" name="Sci. Data">
        <title>Genome assembly of the Korean intertidal mud-creeper Batillaria attramentaria.</title>
        <authorList>
            <person name="Patra A.K."/>
            <person name="Ho P.T."/>
            <person name="Jun S."/>
            <person name="Lee S.J."/>
            <person name="Kim Y."/>
            <person name="Won Y.J."/>
        </authorList>
    </citation>
    <scope>NUCLEOTIDE SEQUENCE [LARGE SCALE GENOMIC DNA]</scope>
    <source>
        <strain evidence="2">Wonlab-2016</strain>
    </source>
</reference>
<evidence type="ECO:0000256" key="1">
    <source>
        <dbReference type="SAM" id="SignalP"/>
    </source>
</evidence>
<name>A0ABD0JE56_9CAEN</name>
<sequence length="141" mass="15632">MANVKSLPTGVLLIFLSSLRGTAEGGSSGSPPVTSPFPDLEKFTPDKVKDMFNAMKEYGEEKLKQRNENEKKRAKQFILVLALSEGEILDSGAWSSDRVREFEGDDTKSAFLVNTADHDIDGYDKDVILTPNTSYMEKFCS</sequence>
<dbReference type="EMBL" id="JACVVK020000482">
    <property type="protein sequence ID" value="KAK7471684.1"/>
    <property type="molecule type" value="Genomic_DNA"/>
</dbReference>
<feature type="signal peptide" evidence="1">
    <location>
        <begin position="1"/>
        <end position="25"/>
    </location>
</feature>
<proteinExistence type="predicted"/>
<protein>
    <submittedName>
        <fullName evidence="2">Uncharacterized protein</fullName>
    </submittedName>
</protein>
<evidence type="ECO:0000313" key="3">
    <source>
        <dbReference type="Proteomes" id="UP001519460"/>
    </source>
</evidence>
<feature type="chain" id="PRO_5044821268" evidence="1">
    <location>
        <begin position="26"/>
        <end position="141"/>
    </location>
</feature>
<comment type="caution">
    <text evidence="2">The sequence shown here is derived from an EMBL/GenBank/DDBJ whole genome shotgun (WGS) entry which is preliminary data.</text>
</comment>
<accession>A0ABD0JE56</accession>
<evidence type="ECO:0000313" key="2">
    <source>
        <dbReference type="EMBL" id="KAK7471684.1"/>
    </source>
</evidence>
<dbReference type="Proteomes" id="UP001519460">
    <property type="component" value="Unassembled WGS sequence"/>
</dbReference>
<dbReference type="AlphaFoldDB" id="A0ABD0JE56"/>
<organism evidence="2 3">
    <name type="scientific">Batillaria attramentaria</name>
    <dbReference type="NCBI Taxonomy" id="370345"/>
    <lineage>
        <taxon>Eukaryota</taxon>
        <taxon>Metazoa</taxon>
        <taxon>Spiralia</taxon>
        <taxon>Lophotrochozoa</taxon>
        <taxon>Mollusca</taxon>
        <taxon>Gastropoda</taxon>
        <taxon>Caenogastropoda</taxon>
        <taxon>Sorbeoconcha</taxon>
        <taxon>Cerithioidea</taxon>
        <taxon>Batillariidae</taxon>
        <taxon>Batillaria</taxon>
    </lineage>
</organism>
<keyword evidence="1" id="KW-0732">Signal</keyword>
<gene>
    <name evidence="2" type="ORF">BaRGS_00035657</name>
</gene>
<keyword evidence="3" id="KW-1185">Reference proteome</keyword>